<feature type="region of interest" description="Disordered" evidence="1">
    <location>
        <begin position="140"/>
        <end position="162"/>
    </location>
</feature>
<dbReference type="Gene3D" id="3.20.20.80">
    <property type="entry name" value="Glycosidases"/>
    <property type="match status" value="1"/>
</dbReference>
<evidence type="ECO:0000256" key="1">
    <source>
        <dbReference type="SAM" id="MobiDB-lite"/>
    </source>
</evidence>
<dbReference type="Proteomes" id="UP000292702">
    <property type="component" value="Unassembled WGS sequence"/>
</dbReference>
<dbReference type="AlphaFoldDB" id="A0A4R0R8L6"/>
<gene>
    <name evidence="2" type="primary">CHT1_4</name>
    <name evidence="2" type="ORF">EIP91_010916</name>
</gene>
<feature type="compositionally biased region" description="Polar residues" evidence="1">
    <location>
        <begin position="377"/>
        <end position="386"/>
    </location>
</feature>
<dbReference type="InterPro" id="IPR017853">
    <property type="entry name" value="GH"/>
</dbReference>
<dbReference type="SUPFAM" id="SSF51445">
    <property type="entry name" value="(Trans)glycosidases"/>
    <property type="match status" value="1"/>
</dbReference>
<keyword evidence="3" id="KW-1185">Reference proteome</keyword>
<protein>
    <submittedName>
        <fullName evidence="2">Chitinase 1</fullName>
    </submittedName>
</protein>
<organism evidence="2 3">
    <name type="scientific">Steccherinum ochraceum</name>
    <dbReference type="NCBI Taxonomy" id="92696"/>
    <lineage>
        <taxon>Eukaryota</taxon>
        <taxon>Fungi</taxon>
        <taxon>Dikarya</taxon>
        <taxon>Basidiomycota</taxon>
        <taxon>Agaricomycotina</taxon>
        <taxon>Agaricomycetes</taxon>
        <taxon>Polyporales</taxon>
        <taxon>Steccherinaceae</taxon>
        <taxon>Steccherinum</taxon>
    </lineage>
</organism>
<feature type="compositionally biased region" description="Pro residues" evidence="1">
    <location>
        <begin position="309"/>
        <end position="320"/>
    </location>
</feature>
<evidence type="ECO:0000313" key="2">
    <source>
        <dbReference type="EMBL" id="TCD60008.1"/>
    </source>
</evidence>
<feature type="compositionally biased region" description="Low complexity" evidence="1">
    <location>
        <begin position="350"/>
        <end position="360"/>
    </location>
</feature>
<feature type="compositionally biased region" description="Basic and acidic residues" evidence="1">
    <location>
        <begin position="408"/>
        <end position="419"/>
    </location>
</feature>
<reference evidence="2 3" key="1">
    <citation type="submission" date="2018-11" db="EMBL/GenBank/DDBJ databases">
        <title>Genome assembly of Steccherinum ochraceum LE-BIN_3174, the white-rot fungus of the Steccherinaceae family (The Residual Polyporoid clade, Polyporales, Basidiomycota).</title>
        <authorList>
            <person name="Fedorova T.V."/>
            <person name="Glazunova O.A."/>
            <person name="Landesman E.O."/>
            <person name="Moiseenko K.V."/>
            <person name="Psurtseva N.V."/>
            <person name="Savinova O.S."/>
            <person name="Shakhova N.V."/>
            <person name="Tyazhelova T.V."/>
            <person name="Vasina D.V."/>
        </authorList>
    </citation>
    <scope>NUCLEOTIDE SEQUENCE [LARGE SCALE GENOMIC DNA]</scope>
    <source>
        <strain evidence="2 3">LE-BIN_3174</strain>
    </source>
</reference>
<name>A0A4R0R8L6_9APHY</name>
<dbReference type="OrthoDB" id="6020543at2759"/>
<dbReference type="CDD" id="cd12215">
    <property type="entry name" value="ChiC_BD"/>
    <property type="match status" value="1"/>
</dbReference>
<feature type="region of interest" description="Disordered" evidence="1">
    <location>
        <begin position="306"/>
        <end position="435"/>
    </location>
</feature>
<dbReference type="EMBL" id="RWJN01000681">
    <property type="protein sequence ID" value="TCD60008.1"/>
    <property type="molecule type" value="Genomic_DNA"/>
</dbReference>
<accession>A0A4R0R8L6</accession>
<sequence>MAINLAYVLELLHTHSSILTSDGTHICNVNNDSVLPGSQLPNCLFLTSDIQTRQAKGKIVTISLGGVTSAAGFSPDSQASVDDRAETVSPNRNVKIYIGASTSSTAAGSGYGALSSLTTPSSRPTLNTRLSVTRTAALTLPSKPCSPAAHPQPSPHEPPATSTLIGTQQYNGGNSVVYNGHLRVAQRWSYGDALGGAAGDWPDDGACETSTVHGPIVTPHYESKSVPLYPIRSIISIVAALSLLNSFAPGDHSAPSRLRRRCMYPNTSGQQRWRDDGDGWERGVLFILPAPFQPPSFVVAGGRAAFKSPPKPAAPSPVPSPARSGSSSSYAPPTPPMSSSSPDTPDAYHSTSTSPASTVSPPTPPGHEDLTAKIATPPNSLTSSSMDSHHVQRAIAQKAQQNHPTQRRRSDNSISERVRQPKSAADLYAYAAPYH</sequence>
<feature type="compositionally biased region" description="Low complexity" evidence="1">
    <location>
        <begin position="321"/>
        <end position="342"/>
    </location>
</feature>
<proteinExistence type="predicted"/>
<evidence type="ECO:0000313" key="3">
    <source>
        <dbReference type="Proteomes" id="UP000292702"/>
    </source>
</evidence>
<comment type="caution">
    <text evidence="2">The sequence shown here is derived from an EMBL/GenBank/DDBJ whole genome shotgun (WGS) entry which is preliminary data.</text>
</comment>